<organism evidence="1 2">
    <name type="scientific">Streptomyces venezuelae</name>
    <dbReference type="NCBI Taxonomy" id="54571"/>
    <lineage>
        <taxon>Bacteria</taxon>
        <taxon>Bacillati</taxon>
        <taxon>Actinomycetota</taxon>
        <taxon>Actinomycetes</taxon>
        <taxon>Kitasatosporales</taxon>
        <taxon>Streptomycetaceae</taxon>
        <taxon>Streptomyces</taxon>
    </lineage>
</organism>
<dbReference type="EMBL" id="CP029194">
    <property type="protein sequence ID" value="QES22348.1"/>
    <property type="molecule type" value="Genomic_DNA"/>
</dbReference>
<protein>
    <submittedName>
        <fullName evidence="1">Uncharacterized protein</fullName>
    </submittedName>
</protein>
<evidence type="ECO:0000313" key="2">
    <source>
        <dbReference type="Proteomes" id="UP000324106"/>
    </source>
</evidence>
<reference evidence="1 2" key="1">
    <citation type="submission" date="2018-05" db="EMBL/GenBank/DDBJ databases">
        <title>Streptomyces venezuelae.</title>
        <authorList>
            <person name="Kim W."/>
            <person name="Lee N."/>
            <person name="Cho B.-K."/>
        </authorList>
    </citation>
    <scope>NUCLEOTIDE SEQUENCE [LARGE SCALE GENOMIC DNA]</scope>
    <source>
        <strain evidence="1 2">ATCC 15068</strain>
    </source>
</reference>
<gene>
    <name evidence="1" type="ORF">DEJ46_27295</name>
</gene>
<name>A0A5P2AXS2_STRVZ</name>
<dbReference type="RefSeq" id="WP_150270500.1">
    <property type="nucleotide sequence ID" value="NZ_CP029194.1"/>
</dbReference>
<proteinExistence type="predicted"/>
<dbReference type="OrthoDB" id="5994822at2"/>
<accession>A0A5P2AXS2</accession>
<dbReference type="Proteomes" id="UP000324106">
    <property type="component" value="Chromosome"/>
</dbReference>
<evidence type="ECO:0000313" key="1">
    <source>
        <dbReference type="EMBL" id="QES22348.1"/>
    </source>
</evidence>
<dbReference type="AlphaFoldDB" id="A0A5P2AXS2"/>
<sequence>MEHSVTTLESVRGEVLQLSEAELPGVSGLRMAFVDAAENRVVVESGTAAPALVAALGERYGPDTIAVSLTSGTEVAEPLANRQWDTSPYYGGARMLSYLTANVSVPRQERQRRDAPDLQGRQDVQLVAACP</sequence>